<feature type="domain" description="N-acetyltransferase" evidence="1">
    <location>
        <begin position="173"/>
        <end position="316"/>
    </location>
</feature>
<dbReference type="EMBL" id="PTIX01000020">
    <property type="protein sequence ID" value="PPK64381.1"/>
    <property type="molecule type" value="Genomic_DNA"/>
</dbReference>
<dbReference type="SUPFAM" id="SSF55729">
    <property type="entry name" value="Acyl-CoA N-acyltransferases (Nat)"/>
    <property type="match status" value="1"/>
</dbReference>
<evidence type="ECO:0000259" key="1">
    <source>
        <dbReference type="PROSITE" id="PS51186"/>
    </source>
</evidence>
<comment type="caution">
    <text evidence="2">The sequence shown here is derived from an EMBL/GenBank/DDBJ whole genome shotgun (WGS) entry which is preliminary data.</text>
</comment>
<sequence>MYAIRAATPADRPGATALLARAQAVPEQHVGYHGVTVEEITAELAAVRPTWASGAAVGVDGDGVVRAVLSVDVDREVGRAWLYGPFVEVPDGHPAERQVWHNTADDLLDVVLRTPALAGITDLELYGHRRNRRLGDFAARHGFAAGSASRVFTLTGAALRSALVGLAEEPGCGPVRLGKDPLVRRQVGDLHERCFPNRTVSARQLVEGARGHTVVTLTGVDGLIGYAAGFIQEEEFSVDYVAVDPNMRSAGAGRSLVRALLRELAAEHGARGRAAAVIALGNDASERMFTALGFDLHLELVGYRRQEPAAGAVVGW</sequence>
<reference evidence="2 3" key="1">
    <citation type="submission" date="2018-02" db="EMBL/GenBank/DDBJ databases">
        <title>Genomic Encyclopedia of Archaeal and Bacterial Type Strains, Phase II (KMG-II): from individual species to whole genera.</title>
        <authorList>
            <person name="Goeker M."/>
        </authorList>
    </citation>
    <scope>NUCLEOTIDE SEQUENCE [LARGE SCALE GENOMIC DNA]</scope>
    <source>
        <strain evidence="2 3">YU 961-1</strain>
    </source>
</reference>
<evidence type="ECO:0000313" key="2">
    <source>
        <dbReference type="EMBL" id="PPK64381.1"/>
    </source>
</evidence>
<keyword evidence="2" id="KW-0689">Ribosomal protein</keyword>
<keyword evidence="2" id="KW-0687">Ribonucleoprotein</keyword>
<evidence type="ECO:0000313" key="3">
    <source>
        <dbReference type="Proteomes" id="UP000239203"/>
    </source>
</evidence>
<keyword evidence="3" id="KW-1185">Reference proteome</keyword>
<name>A0A2S6GGR2_9PSEU</name>
<proteinExistence type="predicted"/>
<dbReference type="Gene3D" id="3.40.630.30">
    <property type="match status" value="1"/>
</dbReference>
<dbReference type="GO" id="GO:0005840">
    <property type="term" value="C:ribosome"/>
    <property type="evidence" value="ECO:0007669"/>
    <property type="project" value="UniProtKB-KW"/>
</dbReference>
<dbReference type="InterPro" id="IPR016181">
    <property type="entry name" value="Acyl_CoA_acyltransferase"/>
</dbReference>
<dbReference type="PROSITE" id="PS51186">
    <property type="entry name" value="GNAT"/>
    <property type="match status" value="1"/>
</dbReference>
<dbReference type="AlphaFoldDB" id="A0A2S6GGR2"/>
<organism evidence="2 3">
    <name type="scientific">Actinokineospora auranticolor</name>
    <dbReference type="NCBI Taxonomy" id="155976"/>
    <lineage>
        <taxon>Bacteria</taxon>
        <taxon>Bacillati</taxon>
        <taxon>Actinomycetota</taxon>
        <taxon>Actinomycetes</taxon>
        <taxon>Pseudonocardiales</taxon>
        <taxon>Pseudonocardiaceae</taxon>
        <taxon>Actinokineospora</taxon>
    </lineage>
</organism>
<dbReference type="InterPro" id="IPR000182">
    <property type="entry name" value="GNAT_dom"/>
</dbReference>
<dbReference type="RefSeq" id="WP_181043778.1">
    <property type="nucleotide sequence ID" value="NZ_CP154825.1"/>
</dbReference>
<dbReference type="GO" id="GO:0016747">
    <property type="term" value="F:acyltransferase activity, transferring groups other than amino-acyl groups"/>
    <property type="evidence" value="ECO:0007669"/>
    <property type="project" value="InterPro"/>
</dbReference>
<gene>
    <name evidence="2" type="ORF">CLV40_120104</name>
</gene>
<dbReference type="Proteomes" id="UP000239203">
    <property type="component" value="Unassembled WGS sequence"/>
</dbReference>
<protein>
    <submittedName>
        <fullName evidence="2">Ribosomal protein S18 acetylase RimI-like enzyme</fullName>
    </submittedName>
</protein>
<dbReference type="Pfam" id="PF00583">
    <property type="entry name" value="Acetyltransf_1"/>
    <property type="match status" value="1"/>
</dbReference>
<accession>A0A2S6GGR2</accession>